<protein>
    <submittedName>
        <fullName evidence="1">Uncharacterized protein</fullName>
    </submittedName>
</protein>
<accession>A0A1B1YEK9</accession>
<organism evidence="1 2">
    <name type="scientific">Thermoclostridium stercorarium subsp. thermolacticum DSM 2910</name>
    <dbReference type="NCBI Taxonomy" id="1121336"/>
    <lineage>
        <taxon>Bacteria</taxon>
        <taxon>Bacillati</taxon>
        <taxon>Bacillota</taxon>
        <taxon>Clostridia</taxon>
        <taxon>Eubacteriales</taxon>
        <taxon>Oscillospiraceae</taxon>
        <taxon>Thermoclostridium</taxon>
    </lineage>
</organism>
<dbReference type="EMBL" id="CP014672">
    <property type="protein sequence ID" value="ANW99191.1"/>
    <property type="molecule type" value="Genomic_DNA"/>
</dbReference>
<evidence type="ECO:0000313" key="1">
    <source>
        <dbReference type="EMBL" id="ANW99191.1"/>
    </source>
</evidence>
<gene>
    <name evidence="1" type="ORF">CSTERTH_09220</name>
</gene>
<proteinExistence type="predicted"/>
<reference evidence="1 2" key="1">
    <citation type="submission" date="2016-02" db="EMBL/GenBank/DDBJ databases">
        <title>Comparison of Clostridium stercorarium subspecies using comparative genomics and transcriptomics.</title>
        <authorList>
            <person name="Schellenberg J."/>
            <person name="Thallinger G."/>
            <person name="Levin D.B."/>
            <person name="Zhang X."/>
            <person name="Alvare G."/>
            <person name="Fristensky B."/>
            <person name="Sparling R."/>
        </authorList>
    </citation>
    <scope>NUCLEOTIDE SEQUENCE [LARGE SCALE GENOMIC DNA]</scope>
    <source>
        <strain evidence="1 2">DSM 2910</strain>
    </source>
</reference>
<sequence>MGNTCIYTINQTKPKKFITPCTKIVDQQFPVFNLIKPRMTPYTAPAKTFVITAKQSPDIILGTIYPTCHTANRIIFNA</sequence>
<dbReference type="AlphaFoldDB" id="A0A1B1YEK9"/>
<dbReference type="Proteomes" id="UP000092971">
    <property type="component" value="Chromosome"/>
</dbReference>
<name>A0A1B1YEK9_THEST</name>
<evidence type="ECO:0000313" key="2">
    <source>
        <dbReference type="Proteomes" id="UP000092971"/>
    </source>
</evidence>